<dbReference type="Proteomes" id="UP000230842">
    <property type="component" value="Unassembled WGS sequence"/>
</dbReference>
<proteinExistence type="predicted"/>
<dbReference type="OrthoDB" id="5193039at2"/>
<keyword evidence="1" id="KW-0472">Membrane</keyword>
<dbReference type="AlphaFoldDB" id="A0A0B2BTB1"/>
<name>A0A0B2BTB1_9ACTN</name>
<evidence type="ECO:0000256" key="1">
    <source>
        <dbReference type="SAM" id="Phobius"/>
    </source>
</evidence>
<dbReference type="InterPro" id="IPR032820">
    <property type="entry name" value="ATPase_put"/>
</dbReference>
<comment type="caution">
    <text evidence="2">The sequence shown here is derived from an EMBL/GenBank/DDBJ whole genome shotgun (WGS) entry which is preliminary data.</text>
</comment>
<reference evidence="2 3" key="1">
    <citation type="submission" date="2017-11" db="EMBL/GenBank/DDBJ databases">
        <title>Genomic Encyclopedia of Archaeal and Bacterial Type Strains, Phase II (KMG-II): From Individual Species to Whole Genera.</title>
        <authorList>
            <person name="Goeker M."/>
        </authorList>
    </citation>
    <scope>NUCLEOTIDE SEQUENCE [LARGE SCALE GENOMIC DNA]</scope>
    <source>
        <strain evidence="2 3">DSM 27763</strain>
    </source>
</reference>
<feature type="transmembrane region" description="Helical" evidence="1">
    <location>
        <begin position="12"/>
        <end position="33"/>
    </location>
</feature>
<evidence type="ECO:0000313" key="2">
    <source>
        <dbReference type="EMBL" id="PJJ56454.1"/>
    </source>
</evidence>
<dbReference type="EMBL" id="PGEZ01000001">
    <property type="protein sequence ID" value="PJJ56454.1"/>
    <property type="molecule type" value="Genomic_DNA"/>
</dbReference>
<gene>
    <name evidence="2" type="ORF">CLV56_0662</name>
</gene>
<keyword evidence="3" id="KW-1185">Reference proteome</keyword>
<keyword evidence="1" id="KW-0812">Transmembrane</keyword>
<organism evidence="2 3">
    <name type="scientific">Mumia flava</name>
    <dbReference type="NCBI Taxonomy" id="1348852"/>
    <lineage>
        <taxon>Bacteria</taxon>
        <taxon>Bacillati</taxon>
        <taxon>Actinomycetota</taxon>
        <taxon>Actinomycetes</taxon>
        <taxon>Propionibacteriales</taxon>
        <taxon>Nocardioidaceae</taxon>
        <taxon>Mumia</taxon>
    </lineage>
</organism>
<dbReference type="RefSeq" id="WP_039342132.1">
    <property type="nucleotide sequence ID" value="NZ_PGEZ01000001.1"/>
</dbReference>
<protein>
    <submittedName>
        <fullName evidence="2">Putative F0F1-ATPase subunit (Ca2+/Mg2+ transporter)</fullName>
    </submittedName>
</protein>
<sequence length="66" mass="6977">MSTNPPTPSTDPWVAVGRISGGVLVYGAIGYLLDRWWETSFMVAIGVIVGAALGIYTVVATTRHPS</sequence>
<feature type="transmembrane region" description="Helical" evidence="1">
    <location>
        <begin position="40"/>
        <end position="59"/>
    </location>
</feature>
<keyword evidence="1" id="KW-1133">Transmembrane helix</keyword>
<evidence type="ECO:0000313" key="3">
    <source>
        <dbReference type="Proteomes" id="UP000230842"/>
    </source>
</evidence>
<accession>A0A0B2BTB1</accession>
<dbReference type="Pfam" id="PF09527">
    <property type="entry name" value="ATPase_gene1"/>
    <property type="match status" value="1"/>
</dbReference>